<evidence type="ECO:0000259" key="7">
    <source>
        <dbReference type="PROSITE" id="PS50048"/>
    </source>
</evidence>
<dbReference type="InterPro" id="IPR001138">
    <property type="entry name" value="Zn2Cys6_DnaBD"/>
</dbReference>
<dbReference type="PANTHER" id="PTHR47338:SF29">
    <property type="entry name" value="ZN(2)-C6 FUNGAL-TYPE DOMAIN-CONTAINING PROTEIN"/>
    <property type="match status" value="1"/>
</dbReference>
<protein>
    <submittedName>
        <fullName evidence="8">Zn(2)-C6 fungal-type domain-containing protein</fullName>
    </submittedName>
</protein>
<dbReference type="PROSITE" id="PS50048">
    <property type="entry name" value="ZN2_CY6_FUNGAL_2"/>
    <property type="match status" value="1"/>
</dbReference>
<accession>A0A8H7DF64</accession>
<dbReference type="PANTHER" id="PTHR47338">
    <property type="entry name" value="ZN(II)2CYS6 TRANSCRIPTION FACTOR (EUROFUNG)-RELATED"/>
    <property type="match status" value="1"/>
</dbReference>
<keyword evidence="2" id="KW-0479">Metal-binding</keyword>
<proteinExistence type="predicted"/>
<dbReference type="Gene3D" id="4.10.240.10">
    <property type="entry name" value="Zn(2)-C6 fungal-type DNA-binding domain"/>
    <property type="match status" value="1"/>
</dbReference>
<dbReference type="InterPro" id="IPR007219">
    <property type="entry name" value="XnlR_reg_dom"/>
</dbReference>
<gene>
    <name evidence="8" type="ORF">MSAN_00529500</name>
</gene>
<dbReference type="Proteomes" id="UP000623467">
    <property type="component" value="Unassembled WGS sequence"/>
</dbReference>
<reference evidence="8" key="1">
    <citation type="submission" date="2020-05" db="EMBL/GenBank/DDBJ databases">
        <title>Mycena genomes resolve the evolution of fungal bioluminescence.</title>
        <authorList>
            <person name="Tsai I.J."/>
        </authorList>
    </citation>
    <scope>NUCLEOTIDE SEQUENCE</scope>
    <source>
        <strain evidence="8">160909Yilan</strain>
    </source>
</reference>
<evidence type="ECO:0000256" key="3">
    <source>
        <dbReference type="ARBA" id="ARBA00023015"/>
    </source>
</evidence>
<dbReference type="InterPro" id="IPR036864">
    <property type="entry name" value="Zn2-C6_fun-type_DNA-bd_sf"/>
</dbReference>
<feature type="region of interest" description="Disordered" evidence="6">
    <location>
        <begin position="79"/>
        <end position="122"/>
    </location>
</feature>
<evidence type="ECO:0000256" key="5">
    <source>
        <dbReference type="ARBA" id="ARBA00023242"/>
    </source>
</evidence>
<dbReference type="GO" id="GO:0005634">
    <property type="term" value="C:nucleus"/>
    <property type="evidence" value="ECO:0007669"/>
    <property type="project" value="UniProtKB-SubCell"/>
</dbReference>
<comment type="subcellular location">
    <subcellularLocation>
        <location evidence="1">Nucleus</location>
    </subcellularLocation>
</comment>
<evidence type="ECO:0000256" key="1">
    <source>
        <dbReference type="ARBA" id="ARBA00004123"/>
    </source>
</evidence>
<dbReference type="PROSITE" id="PS00463">
    <property type="entry name" value="ZN2_CY6_FUNGAL_1"/>
    <property type="match status" value="1"/>
</dbReference>
<keyword evidence="9" id="KW-1185">Reference proteome</keyword>
<evidence type="ECO:0000256" key="2">
    <source>
        <dbReference type="ARBA" id="ARBA00022723"/>
    </source>
</evidence>
<dbReference type="EMBL" id="JACAZH010000003">
    <property type="protein sequence ID" value="KAF7373209.1"/>
    <property type="molecule type" value="Genomic_DNA"/>
</dbReference>
<keyword evidence="3" id="KW-0805">Transcription regulation</keyword>
<sequence length="553" mass="61062">MASTSRKSLDSGKLPRGQACFNCKRRKRKCDGNLPCSQCSHLNIEDDCEYADTGKRSLTHILQEDIDRLENRIHHLEHPHEPAGEHSFPLHQPYHASIGRSKSTTPGPSHHHSATPTQLWMTPSEPPRDLIVQLIDGFLAYSSEFGFFLDCTRFRQSALLPFPIGHQSRPSPALLSVVYLWGLRLSGQPDLMTQEPTFLARALDLSSKGLSGNHPHKVMHTLQAEVLLSYFFFSSGRALEGKYHASAAISLSLSSSLHLIRSENHPPPGVLPPPADAVEEGERIHAWWAVIILDSAFAVGLRETPGFAHRESLSVVDTPWPLEFEGYAEGLLAPNARYSQTIHNFVNGVPTFDAGMSTVAMLAKASLLWLQADELAGSWKPGMSGTAAATFSNDFKRLDGVIERFRESLVPPNQIPRPTPAMTRTLVVAHSIAHSATVRLLSLFAHADMLAKRRRLAAARLVLGIIAAVPLRHFRYVNPIMGTVWASACGVFLEEIQALDALHRGPPREEELNLRTFLSRAVVSISAFEMTFPLLQSQISPIREGCRQNGIAL</sequence>
<dbReference type="Pfam" id="PF04082">
    <property type="entry name" value="Fungal_trans"/>
    <property type="match status" value="1"/>
</dbReference>
<dbReference type="OrthoDB" id="2309723at2759"/>
<dbReference type="SMART" id="SM00066">
    <property type="entry name" value="GAL4"/>
    <property type="match status" value="1"/>
</dbReference>
<evidence type="ECO:0000313" key="9">
    <source>
        <dbReference type="Proteomes" id="UP000623467"/>
    </source>
</evidence>
<dbReference type="AlphaFoldDB" id="A0A8H7DF64"/>
<dbReference type="SUPFAM" id="SSF57701">
    <property type="entry name" value="Zn2/Cys6 DNA-binding domain"/>
    <property type="match status" value="1"/>
</dbReference>
<keyword evidence="4" id="KW-0804">Transcription</keyword>
<evidence type="ECO:0000256" key="4">
    <source>
        <dbReference type="ARBA" id="ARBA00023163"/>
    </source>
</evidence>
<comment type="caution">
    <text evidence="8">The sequence shown here is derived from an EMBL/GenBank/DDBJ whole genome shotgun (WGS) entry which is preliminary data.</text>
</comment>
<dbReference type="GO" id="GO:0000981">
    <property type="term" value="F:DNA-binding transcription factor activity, RNA polymerase II-specific"/>
    <property type="evidence" value="ECO:0007669"/>
    <property type="project" value="InterPro"/>
</dbReference>
<keyword evidence="5" id="KW-0539">Nucleus</keyword>
<name>A0A8H7DF64_9AGAR</name>
<dbReference type="Pfam" id="PF00172">
    <property type="entry name" value="Zn_clus"/>
    <property type="match status" value="1"/>
</dbReference>
<evidence type="ECO:0000256" key="6">
    <source>
        <dbReference type="SAM" id="MobiDB-lite"/>
    </source>
</evidence>
<dbReference type="GO" id="GO:0008270">
    <property type="term" value="F:zinc ion binding"/>
    <property type="evidence" value="ECO:0007669"/>
    <property type="project" value="InterPro"/>
</dbReference>
<dbReference type="GO" id="GO:0006351">
    <property type="term" value="P:DNA-templated transcription"/>
    <property type="evidence" value="ECO:0007669"/>
    <property type="project" value="InterPro"/>
</dbReference>
<dbReference type="InterPro" id="IPR050815">
    <property type="entry name" value="TF_fung"/>
</dbReference>
<dbReference type="CDD" id="cd12148">
    <property type="entry name" value="fungal_TF_MHR"/>
    <property type="match status" value="1"/>
</dbReference>
<dbReference type="CDD" id="cd00067">
    <property type="entry name" value="GAL4"/>
    <property type="match status" value="1"/>
</dbReference>
<feature type="domain" description="Zn(2)-C6 fungal-type" evidence="7">
    <location>
        <begin position="19"/>
        <end position="50"/>
    </location>
</feature>
<evidence type="ECO:0000313" key="8">
    <source>
        <dbReference type="EMBL" id="KAF7373209.1"/>
    </source>
</evidence>
<dbReference type="GO" id="GO:0003677">
    <property type="term" value="F:DNA binding"/>
    <property type="evidence" value="ECO:0007669"/>
    <property type="project" value="InterPro"/>
</dbReference>
<organism evidence="8 9">
    <name type="scientific">Mycena sanguinolenta</name>
    <dbReference type="NCBI Taxonomy" id="230812"/>
    <lineage>
        <taxon>Eukaryota</taxon>
        <taxon>Fungi</taxon>
        <taxon>Dikarya</taxon>
        <taxon>Basidiomycota</taxon>
        <taxon>Agaricomycotina</taxon>
        <taxon>Agaricomycetes</taxon>
        <taxon>Agaricomycetidae</taxon>
        <taxon>Agaricales</taxon>
        <taxon>Marasmiineae</taxon>
        <taxon>Mycenaceae</taxon>
        <taxon>Mycena</taxon>
    </lineage>
</organism>